<evidence type="ECO:0000256" key="3">
    <source>
        <dbReference type="ARBA" id="ARBA00022989"/>
    </source>
</evidence>
<dbReference type="AlphaFoldDB" id="A0AAV4DNQ8"/>
<feature type="compositionally biased region" description="Low complexity" evidence="8">
    <location>
        <begin position="1"/>
        <end position="33"/>
    </location>
</feature>
<gene>
    <name evidence="11" type="ORF">PoB_007244800</name>
</gene>
<dbReference type="GO" id="GO:0004930">
    <property type="term" value="F:G protein-coupled receptor activity"/>
    <property type="evidence" value="ECO:0007669"/>
    <property type="project" value="UniProtKB-KW"/>
</dbReference>
<comment type="subcellular location">
    <subcellularLocation>
        <location evidence="1">Membrane</location>
        <topology evidence="1">Multi-pass membrane protein</topology>
    </subcellularLocation>
</comment>
<evidence type="ECO:0000256" key="6">
    <source>
        <dbReference type="ARBA" id="ARBA00023170"/>
    </source>
</evidence>
<keyword evidence="3 9" id="KW-1133">Transmembrane helix</keyword>
<feature type="transmembrane region" description="Helical" evidence="9">
    <location>
        <begin position="147"/>
        <end position="169"/>
    </location>
</feature>
<dbReference type="Pfam" id="PF00001">
    <property type="entry name" value="7tm_1"/>
    <property type="match status" value="1"/>
</dbReference>
<protein>
    <submittedName>
        <fullName evidence="11">Orexin receptor type 2</fullName>
    </submittedName>
</protein>
<proteinExistence type="predicted"/>
<keyword evidence="5 9" id="KW-0472">Membrane</keyword>
<dbReference type="GO" id="GO:0005886">
    <property type="term" value="C:plasma membrane"/>
    <property type="evidence" value="ECO:0007669"/>
    <property type="project" value="TreeGrafter"/>
</dbReference>
<evidence type="ECO:0000256" key="4">
    <source>
        <dbReference type="ARBA" id="ARBA00023040"/>
    </source>
</evidence>
<evidence type="ECO:0000256" key="5">
    <source>
        <dbReference type="ARBA" id="ARBA00023136"/>
    </source>
</evidence>
<keyword evidence="4" id="KW-0297">G-protein coupled receptor</keyword>
<keyword evidence="6 11" id="KW-0675">Receptor</keyword>
<organism evidence="11 12">
    <name type="scientific">Plakobranchus ocellatus</name>
    <dbReference type="NCBI Taxonomy" id="259542"/>
    <lineage>
        <taxon>Eukaryota</taxon>
        <taxon>Metazoa</taxon>
        <taxon>Spiralia</taxon>
        <taxon>Lophotrochozoa</taxon>
        <taxon>Mollusca</taxon>
        <taxon>Gastropoda</taxon>
        <taxon>Heterobranchia</taxon>
        <taxon>Euthyneura</taxon>
        <taxon>Panpulmonata</taxon>
        <taxon>Sacoglossa</taxon>
        <taxon>Placobranchoidea</taxon>
        <taxon>Plakobranchidae</taxon>
        <taxon>Plakobranchus</taxon>
    </lineage>
</organism>
<feature type="transmembrane region" description="Helical" evidence="9">
    <location>
        <begin position="175"/>
        <end position="196"/>
    </location>
</feature>
<comment type="caution">
    <text evidence="11">The sequence shown here is derived from an EMBL/GenBank/DDBJ whole genome shotgun (WGS) entry which is preliminary data.</text>
</comment>
<name>A0AAV4DNQ8_9GAST</name>
<dbReference type="SUPFAM" id="SSF81321">
    <property type="entry name" value="Family A G protein-coupled receptor-like"/>
    <property type="match status" value="1"/>
</dbReference>
<feature type="domain" description="G-protein coupled receptors family 1 profile" evidence="10">
    <location>
        <begin position="126"/>
        <end position="188"/>
    </location>
</feature>
<keyword evidence="7" id="KW-0807">Transducer</keyword>
<accession>A0AAV4DNQ8</accession>
<feature type="transmembrane region" description="Helical" evidence="9">
    <location>
        <begin position="203"/>
        <end position="224"/>
    </location>
</feature>
<dbReference type="InterPro" id="IPR017452">
    <property type="entry name" value="GPCR_Rhodpsn_7TM"/>
</dbReference>
<feature type="region of interest" description="Disordered" evidence="8">
    <location>
        <begin position="1"/>
        <end position="35"/>
    </location>
</feature>
<dbReference type="PROSITE" id="PS50262">
    <property type="entry name" value="G_PROTEIN_RECEP_F1_2"/>
    <property type="match status" value="1"/>
</dbReference>
<evidence type="ECO:0000256" key="2">
    <source>
        <dbReference type="ARBA" id="ARBA00022692"/>
    </source>
</evidence>
<evidence type="ECO:0000259" key="10">
    <source>
        <dbReference type="PROSITE" id="PS50262"/>
    </source>
</evidence>
<dbReference type="InterPro" id="IPR000276">
    <property type="entry name" value="GPCR_Rhodpsn"/>
</dbReference>
<evidence type="ECO:0000256" key="1">
    <source>
        <dbReference type="ARBA" id="ARBA00004141"/>
    </source>
</evidence>
<dbReference type="EMBL" id="BLXT01008103">
    <property type="protein sequence ID" value="GFO45943.1"/>
    <property type="molecule type" value="Genomic_DNA"/>
</dbReference>
<keyword evidence="12" id="KW-1185">Reference proteome</keyword>
<evidence type="ECO:0000256" key="7">
    <source>
        <dbReference type="ARBA" id="ARBA00023224"/>
    </source>
</evidence>
<dbReference type="Proteomes" id="UP000735302">
    <property type="component" value="Unassembled WGS sequence"/>
</dbReference>
<reference evidence="11 12" key="1">
    <citation type="journal article" date="2021" name="Elife">
        <title>Chloroplast acquisition without the gene transfer in kleptoplastic sea slugs, Plakobranchus ocellatus.</title>
        <authorList>
            <person name="Maeda T."/>
            <person name="Takahashi S."/>
            <person name="Yoshida T."/>
            <person name="Shimamura S."/>
            <person name="Takaki Y."/>
            <person name="Nagai Y."/>
            <person name="Toyoda A."/>
            <person name="Suzuki Y."/>
            <person name="Arimoto A."/>
            <person name="Ishii H."/>
            <person name="Satoh N."/>
            <person name="Nishiyama T."/>
            <person name="Hasebe M."/>
            <person name="Maruyama T."/>
            <person name="Minagawa J."/>
            <person name="Obokata J."/>
            <person name="Shigenobu S."/>
        </authorList>
    </citation>
    <scope>NUCLEOTIDE SEQUENCE [LARGE SCALE GENOMIC DNA]</scope>
</reference>
<sequence length="229" mass="25244">MASSRSNLGPSSTPSSSSSSAATSAGAQTVASSPESTAGKILSLAVSTLNQFASDLNSRSNTSDSNSDSNSNVTGNTTNITSECWNEYCWSEEDYDDHILEFVRPKYYEWIFIVIYFITFVVGLVGNALVCFAVWRNHNMRTVTNVFIVNLAVGDFLVILVCLPPTLVLDVMQSWFLDTTVCKCVLYLQVCTLGWYSADAAQSCFVGFFLLCFTIVCVSDRSLWFPYFL</sequence>
<dbReference type="PANTHER" id="PTHR45695:SF15">
    <property type="entry name" value="OPSIN RH2"/>
    <property type="match status" value="1"/>
</dbReference>
<evidence type="ECO:0000313" key="11">
    <source>
        <dbReference type="EMBL" id="GFO45943.1"/>
    </source>
</evidence>
<evidence type="ECO:0000256" key="8">
    <source>
        <dbReference type="SAM" id="MobiDB-lite"/>
    </source>
</evidence>
<keyword evidence="2 9" id="KW-0812">Transmembrane</keyword>
<evidence type="ECO:0000313" key="12">
    <source>
        <dbReference type="Proteomes" id="UP000735302"/>
    </source>
</evidence>
<evidence type="ECO:0000256" key="9">
    <source>
        <dbReference type="SAM" id="Phobius"/>
    </source>
</evidence>
<dbReference type="Gene3D" id="1.20.1070.10">
    <property type="entry name" value="Rhodopsin 7-helix transmembrane proteins"/>
    <property type="match status" value="1"/>
</dbReference>
<dbReference type="PRINTS" id="PR00237">
    <property type="entry name" value="GPCRRHODOPSN"/>
</dbReference>
<dbReference type="PANTHER" id="PTHR45695">
    <property type="entry name" value="LEUCOKININ RECEPTOR-RELATED"/>
    <property type="match status" value="1"/>
</dbReference>
<feature type="transmembrane region" description="Helical" evidence="9">
    <location>
        <begin position="110"/>
        <end position="135"/>
    </location>
</feature>